<feature type="transmembrane region" description="Helical" evidence="9">
    <location>
        <begin position="209"/>
        <end position="229"/>
    </location>
</feature>
<sequence length="505" mass="54531">MTPESRPDEKPPPPGNGPEQNPDGGQTAPAPAVGRWARTRELLLKAATFGRVEVRGITPIPVKERNVSQTVNIFTLWWSMNTNILGITFGMLAPVYGLNLRDSSLVILFFTLLTTILPAYLSTWGPKIGMRQMLQARYSFGRYLVSIPVLLNLATLTGFCVIMAVVGGQCLSAVADGNLSVTVGIVLTAVLTLGISFCGYRVLHSFERYAWISALISIIVAVGCGGRDLHKQVVYDAPPPASSVLNFGMIVASYMIPWACLSSDFTTYLKPDTPPSKIFVYSFVGLATPTVLLMVLGSAIGNAIPNVPEWQAGYDQNLVGGVLAAMLRPAGGFGKFLVVVLSFSLLGNLAATSYSVTLNLQLLLPFLVKVPRYLFSIVFAAIVIPVAIRAASDFFVNLENFVALIAYWTSAFLAVVLVEHFVFRKGDCAAYDPDAWNDARRLPWGVAALGAGVLSMGLVVPSMAQVWWTGPIAETTGDIGFEVAFALSAVLYVPLRWAERRLTGR</sequence>
<evidence type="ECO:0000313" key="10">
    <source>
        <dbReference type="EMBL" id="KAK3308767.1"/>
    </source>
</evidence>
<evidence type="ECO:0000256" key="5">
    <source>
        <dbReference type="ARBA" id="ARBA00022989"/>
    </source>
</evidence>
<organism evidence="10 11">
    <name type="scientific">Chaetomium strumarium</name>
    <dbReference type="NCBI Taxonomy" id="1170767"/>
    <lineage>
        <taxon>Eukaryota</taxon>
        <taxon>Fungi</taxon>
        <taxon>Dikarya</taxon>
        <taxon>Ascomycota</taxon>
        <taxon>Pezizomycotina</taxon>
        <taxon>Sordariomycetes</taxon>
        <taxon>Sordariomycetidae</taxon>
        <taxon>Sordariales</taxon>
        <taxon>Chaetomiaceae</taxon>
        <taxon>Chaetomium</taxon>
    </lineage>
</organism>
<dbReference type="InterPro" id="IPR026030">
    <property type="entry name" value="Pur-cyt_permease_Fcy2/21/22"/>
</dbReference>
<keyword evidence="11" id="KW-1185">Reference proteome</keyword>
<feature type="transmembrane region" description="Helical" evidence="9">
    <location>
        <begin position="336"/>
        <end position="360"/>
    </location>
</feature>
<comment type="caution">
    <text evidence="10">The sequence shown here is derived from an EMBL/GenBank/DDBJ whole genome shotgun (WGS) entry which is preliminary data.</text>
</comment>
<dbReference type="PANTHER" id="PTHR31806">
    <property type="entry name" value="PURINE-CYTOSINE PERMEASE FCY2-RELATED"/>
    <property type="match status" value="1"/>
</dbReference>
<accession>A0AAJ0GZ09</accession>
<feature type="transmembrane region" description="Helical" evidence="9">
    <location>
        <begin position="103"/>
        <end position="122"/>
    </location>
</feature>
<proteinExistence type="inferred from homology"/>
<evidence type="ECO:0000256" key="1">
    <source>
        <dbReference type="ARBA" id="ARBA00004141"/>
    </source>
</evidence>
<keyword evidence="4 9" id="KW-0812">Transmembrane</keyword>
<feature type="compositionally biased region" description="Low complexity" evidence="8">
    <location>
        <begin position="17"/>
        <end position="26"/>
    </location>
</feature>
<feature type="transmembrane region" description="Helical" evidence="9">
    <location>
        <begin position="143"/>
        <end position="167"/>
    </location>
</feature>
<evidence type="ECO:0000313" key="11">
    <source>
        <dbReference type="Proteomes" id="UP001273166"/>
    </source>
</evidence>
<keyword evidence="6 7" id="KW-0472">Membrane</keyword>
<feature type="transmembrane region" description="Helical" evidence="9">
    <location>
        <begin position="479"/>
        <end position="498"/>
    </location>
</feature>
<evidence type="ECO:0000256" key="3">
    <source>
        <dbReference type="ARBA" id="ARBA00022448"/>
    </source>
</evidence>
<feature type="transmembrane region" description="Helical" evidence="9">
    <location>
        <begin position="244"/>
        <end position="266"/>
    </location>
</feature>
<name>A0AAJ0GZ09_9PEZI</name>
<dbReference type="AlphaFoldDB" id="A0AAJ0GZ09"/>
<evidence type="ECO:0000256" key="4">
    <source>
        <dbReference type="ARBA" id="ARBA00022692"/>
    </source>
</evidence>
<dbReference type="PIRSF" id="PIRSF002744">
    <property type="entry name" value="Pur-cyt_permease"/>
    <property type="match status" value="1"/>
</dbReference>
<evidence type="ECO:0000256" key="2">
    <source>
        <dbReference type="ARBA" id="ARBA00008974"/>
    </source>
</evidence>
<feature type="region of interest" description="Disordered" evidence="8">
    <location>
        <begin position="1"/>
        <end position="31"/>
    </location>
</feature>
<evidence type="ECO:0000256" key="7">
    <source>
        <dbReference type="PIRNR" id="PIRNR002744"/>
    </source>
</evidence>
<dbReference type="Pfam" id="PF02133">
    <property type="entry name" value="Transp_cyt_pur"/>
    <property type="match status" value="1"/>
</dbReference>
<gene>
    <name evidence="10" type="ORF">B0T15DRAFT_118119</name>
</gene>
<dbReference type="Gene3D" id="1.10.4160.10">
    <property type="entry name" value="Hydantoin permease"/>
    <property type="match status" value="1"/>
</dbReference>
<reference evidence="10" key="1">
    <citation type="journal article" date="2023" name="Mol. Phylogenet. Evol.">
        <title>Genome-scale phylogeny and comparative genomics of the fungal order Sordariales.</title>
        <authorList>
            <person name="Hensen N."/>
            <person name="Bonometti L."/>
            <person name="Westerberg I."/>
            <person name="Brannstrom I.O."/>
            <person name="Guillou S."/>
            <person name="Cros-Aarteil S."/>
            <person name="Calhoun S."/>
            <person name="Haridas S."/>
            <person name="Kuo A."/>
            <person name="Mondo S."/>
            <person name="Pangilinan J."/>
            <person name="Riley R."/>
            <person name="LaButti K."/>
            <person name="Andreopoulos B."/>
            <person name="Lipzen A."/>
            <person name="Chen C."/>
            <person name="Yan M."/>
            <person name="Daum C."/>
            <person name="Ng V."/>
            <person name="Clum A."/>
            <person name="Steindorff A."/>
            <person name="Ohm R.A."/>
            <person name="Martin F."/>
            <person name="Silar P."/>
            <person name="Natvig D.O."/>
            <person name="Lalanne C."/>
            <person name="Gautier V."/>
            <person name="Ament-Velasquez S.L."/>
            <person name="Kruys A."/>
            <person name="Hutchinson M.I."/>
            <person name="Powell A.J."/>
            <person name="Barry K."/>
            <person name="Miller A.N."/>
            <person name="Grigoriev I.V."/>
            <person name="Debuchy R."/>
            <person name="Gladieux P."/>
            <person name="Hiltunen Thoren M."/>
            <person name="Johannesson H."/>
        </authorList>
    </citation>
    <scope>NUCLEOTIDE SEQUENCE</scope>
    <source>
        <strain evidence="10">CBS 333.67</strain>
    </source>
</reference>
<feature type="transmembrane region" description="Helical" evidence="9">
    <location>
        <begin position="73"/>
        <end position="97"/>
    </location>
</feature>
<keyword evidence="3 7" id="KW-0813">Transport</keyword>
<feature type="transmembrane region" description="Helical" evidence="9">
    <location>
        <begin position="278"/>
        <end position="300"/>
    </location>
</feature>
<dbReference type="InterPro" id="IPR001248">
    <property type="entry name" value="Pur-cyt_permease"/>
</dbReference>
<feature type="transmembrane region" description="Helical" evidence="9">
    <location>
        <begin position="444"/>
        <end position="467"/>
    </location>
</feature>
<feature type="compositionally biased region" description="Basic and acidic residues" evidence="8">
    <location>
        <begin position="1"/>
        <end position="11"/>
    </location>
</feature>
<feature type="transmembrane region" description="Helical" evidence="9">
    <location>
        <begin position="179"/>
        <end position="202"/>
    </location>
</feature>
<dbReference type="GO" id="GO:0022857">
    <property type="term" value="F:transmembrane transporter activity"/>
    <property type="evidence" value="ECO:0007669"/>
    <property type="project" value="InterPro"/>
</dbReference>
<dbReference type="GeneID" id="87880412"/>
<comment type="subcellular location">
    <subcellularLocation>
        <location evidence="1">Membrane</location>
        <topology evidence="1">Multi-pass membrane protein</topology>
    </subcellularLocation>
</comment>
<dbReference type="GO" id="GO:0005886">
    <property type="term" value="C:plasma membrane"/>
    <property type="evidence" value="ECO:0007669"/>
    <property type="project" value="TreeGrafter"/>
</dbReference>
<feature type="transmembrane region" description="Helical" evidence="9">
    <location>
        <begin position="404"/>
        <end position="423"/>
    </location>
</feature>
<dbReference type="Proteomes" id="UP001273166">
    <property type="component" value="Unassembled WGS sequence"/>
</dbReference>
<evidence type="ECO:0000256" key="6">
    <source>
        <dbReference type="ARBA" id="ARBA00023136"/>
    </source>
</evidence>
<reference evidence="10" key="2">
    <citation type="submission" date="2023-06" db="EMBL/GenBank/DDBJ databases">
        <authorList>
            <consortium name="Lawrence Berkeley National Laboratory"/>
            <person name="Mondo S.J."/>
            <person name="Hensen N."/>
            <person name="Bonometti L."/>
            <person name="Westerberg I."/>
            <person name="Brannstrom I.O."/>
            <person name="Guillou S."/>
            <person name="Cros-Aarteil S."/>
            <person name="Calhoun S."/>
            <person name="Haridas S."/>
            <person name="Kuo A."/>
            <person name="Pangilinan J."/>
            <person name="Riley R."/>
            <person name="Labutti K."/>
            <person name="Andreopoulos B."/>
            <person name="Lipzen A."/>
            <person name="Chen C."/>
            <person name="Yanf M."/>
            <person name="Daum C."/>
            <person name="Ng V."/>
            <person name="Clum A."/>
            <person name="Steindorff A."/>
            <person name="Ohm R."/>
            <person name="Martin F."/>
            <person name="Silar P."/>
            <person name="Natvig D."/>
            <person name="Lalanne C."/>
            <person name="Gautier V."/>
            <person name="Ament-Velasquez S.L."/>
            <person name="Kruys A."/>
            <person name="Hutchinson M.I."/>
            <person name="Powell A.J."/>
            <person name="Barry K."/>
            <person name="Miller A.N."/>
            <person name="Grigoriev I.V."/>
            <person name="Debuchy R."/>
            <person name="Gladieux P."/>
            <person name="Thoren M.H."/>
            <person name="Johannesson H."/>
        </authorList>
    </citation>
    <scope>NUCLEOTIDE SEQUENCE</scope>
    <source>
        <strain evidence="10">CBS 333.67</strain>
    </source>
</reference>
<evidence type="ECO:0000256" key="9">
    <source>
        <dbReference type="SAM" id="Phobius"/>
    </source>
</evidence>
<comment type="similarity">
    <text evidence="2 7">Belongs to the purine-cytosine permease (2.A.39) family.</text>
</comment>
<dbReference type="RefSeq" id="XP_062724547.1">
    <property type="nucleotide sequence ID" value="XM_062861583.1"/>
</dbReference>
<protein>
    <submittedName>
        <fullName evidence="10">Permease for cytosine/purines, uracil, thiamine, allantoin-domain-containing protein</fullName>
    </submittedName>
</protein>
<evidence type="ECO:0000256" key="8">
    <source>
        <dbReference type="SAM" id="MobiDB-lite"/>
    </source>
</evidence>
<dbReference type="PANTHER" id="PTHR31806:SF5">
    <property type="entry name" value="PURINE-CYTOSINE PERMEASE FCY21"/>
    <property type="match status" value="1"/>
</dbReference>
<feature type="transmembrane region" description="Helical" evidence="9">
    <location>
        <begin position="372"/>
        <end position="392"/>
    </location>
</feature>
<dbReference type="EMBL" id="JAUDZG010000002">
    <property type="protein sequence ID" value="KAK3308767.1"/>
    <property type="molecule type" value="Genomic_DNA"/>
</dbReference>
<keyword evidence="5 9" id="KW-1133">Transmembrane helix</keyword>